<evidence type="ECO:0000256" key="2">
    <source>
        <dbReference type="SAM" id="Phobius"/>
    </source>
</evidence>
<comment type="caution">
    <text evidence="3">The sequence shown here is derived from an EMBL/GenBank/DDBJ whole genome shotgun (WGS) entry which is preliminary data.</text>
</comment>
<evidence type="ECO:0000313" key="3">
    <source>
        <dbReference type="EMBL" id="GEU71341.1"/>
    </source>
</evidence>
<sequence>MRTKVLLCLKVISGDDDLPKRDDIGKRLRKHDMRVLAIAGIQSNDDLQDDEPETLKDDEVNDTNEDGETDSESDPYQETKLKRDAKLAAKAQKYSRTTPSAFAAPETKLDGKRHLNYEILVSTICQKFVGRLLEIVRKSVDIRSAIRKRLGPLMKVLVCIVVAISLALWPVCVAVYNIVGGLAYGYLGPVFGTFKAVGEGYTDKFCH</sequence>
<dbReference type="EMBL" id="BKCJ010006290">
    <property type="protein sequence ID" value="GEU71341.1"/>
    <property type="molecule type" value="Genomic_DNA"/>
</dbReference>
<dbReference type="PANTHER" id="PTHR31133:SF3">
    <property type="entry name" value="TRANSMEMBRANE PROTEIN"/>
    <property type="match status" value="1"/>
</dbReference>
<gene>
    <name evidence="3" type="ORF">Tci_043319</name>
</gene>
<proteinExistence type="predicted"/>
<protein>
    <submittedName>
        <fullName evidence="3">Something about silencing protein 10</fullName>
    </submittedName>
</protein>
<evidence type="ECO:0000256" key="1">
    <source>
        <dbReference type="SAM" id="MobiDB-lite"/>
    </source>
</evidence>
<dbReference type="AlphaFoldDB" id="A0A6L2MBH9"/>
<dbReference type="PANTHER" id="PTHR31133">
    <property type="entry name" value="MEMBRANE PROTEIN"/>
    <property type="match status" value="1"/>
</dbReference>
<keyword evidence="2" id="KW-0812">Transmembrane</keyword>
<name>A0A6L2MBH9_TANCI</name>
<organism evidence="3">
    <name type="scientific">Tanacetum cinerariifolium</name>
    <name type="common">Dalmatian daisy</name>
    <name type="synonym">Chrysanthemum cinerariifolium</name>
    <dbReference type="NCBI Taxonomy" id="118510"/>
    <lineage>
        <taxon>Eukaryota</taxon>
        <taxon>Viridiplantae</taxon>
        <taxon>Streptophyta</taxon>
        <taxon>Embryophyta</taxon>
        <taxon>Tracheophyta</taxon>
        <taxon>Spermatophyta</taxon>
        <taxon>Magnoliopsida</taxon>
        <taxon>eudicotyledons</taxon>
        <taxon>Gunneridae</taxon>
        <taxon>Pentapetalae</taxon>
        <taxon>asterids</taxon>
        <taxon>campanulids</taxon>
        <taxon>Asterales</taxon>
        <taxon>Asteraceae</taxon>
        <taxon>Asteroideae</taxon>
        <taxon>Anthemideae</taxon>
        <taxon>Anthemidinae</taxon>
        <taxon>Tanacetum</taxon>
    </lineage>
</organism>
<feature type="compositionally biased region" description="Acidic residues" evidence="1">
    <location>
        <begin position="59"/>
        <end position="75"/>
    </location>
</feature>
<feature type="region of interest" description="Disordered" evidence="1">
    <location>
        <begin position="42"/>
        <end position="79"/>
    </location>
</feature>
<keyword evidence="2" id="KW-0472">Membrane</keyword>
<feature type="transmembrane region" description="Helical" evidence="2">
    <location>
        <begin position="156"/>
        <end position="179"/>
    </location>
</feature>
<reference evidence="3" key="1">
    <citation type="journal article" date="2019" name="Sci. Rep.">
        <title>Draft genome of Tanacetum cinerariifolium, the natural source of mosquito coil.</title>
        <authorList>
            <person name="Yamashiro T."/>
            <person name="Shiraishi A."/>
            <person name="Satake H."/>
            <person name="Nakayama K."/>
        </authorList>
    </citation>
    <scope>NUCLEOTIDE SEQUENCE</scope>
</reference>
<accession>A0A6L2MBH9</accession>
<dbReference type="InterPro" id="IPR040229">
    <property type="entry name" value="At3g27390-like"/>
</dbReference>
<keyword evidence="2" id="KW-1133">Transmembrane helix</keyword>